<dbReference type="OrthoDB" id="298939at2759"/>
<comment type="caution">
    <text evidence="3">The sequence shown here is derived from an EMBL/GenBank/DDBJ whole genome shotgun (WGS) entry which is preliminary data.</text>
</comment>
<sequence length="857" mass="93903">MEHRTAKDASKRFHLPKRMSTDDGKLARFPLASMEAFTRPISALARHRVHQLSEIREVSSSSKTAKHGYPVQEWNDGCIDRPTTPTAQADALSHTTSSEYLTPTAFRSHNKNYTPGLGTRATSAVSLPHRPVPERTSSASILSRGLGAPVQASMRELPTWRISELDGLDTLVDDKGRAGSPVRRSIGRAAQSSEVLRPALARTFIRTSPPHEILDHGSSRHPRVELSISLPSPLFVGGGTVEGQLTIQVDGGQARKPKMKPIYLSKACVDVIGVEEINDGRRWIFLSLATELFDHENPPPPSLVTSQTPEPGADLCWEMKSATSVVPFCVNLPLKLGPPPYSSRQASIRYLLCPSIVMLTVHDPEKALASLASPLLAADILYLAREPDVQTVKLTAGLHRQTWVNGALIFIDVHVANNTAKSVKKIEVQLEKTTLWYTHAPAGTAEKSANYLRLPKRTDAEVVSGTTLKKSNTWKGVPSHSSDVRTIELEAPRGHVTISTGRYFEVRYFVNVVVTVKMFKTVAVQLPVTIIPINSLDILPNSLAQVAASIEAKRSKTVPAPPPGPSHAAHHQGQAFAAPIRQSAEYARQERSLAQNDLESLADDIDRSPRRLAHIHKHCRGGLSGTTTDENVAPGRPSVASSSHHHLHRHASCYHCQITAENCSPAKPGGPRLPRLQVSTSGLGFSESEFEIPPDSPPRKVMLSEQERGMINRQKELQSRQQRIQGMPKKANRDMRRDVDVRASKDQLSYTNVVADPAAGPKQSEFGNLSPGVRKKGEGPAFPRPPVTSNGSAVTRSRSKTNPEGSRYRPSISKPRRKSSTDRHDRIRASVDGPVFSAIPRKFSKDLTQRGSLDHLF</sequence>
<feature type="domain" description="Arrestin C-terminal-like" evidence="2">
    <location>
        <begin position="388"/>
        <end position="533"/>
    </location>
</feature>
<feature type="region of interest" description="Disordered" evidence="1">
    <location>
        <begin position="554"/>
        <end position="574"/>
    </location>
</feature>
<evidence type="ECO:0000313" key="3">
    <source>
        <dbReference type="EMBL" id="OAG34474.1"/>
    </source>
</evidence>
<dbReference type="Pfam" id="PF02752">
    <property type="entry name" value="Arrestin_C"/>
    <property type="match status" value="1"/>
</dbReference>
<feature type="region of interest" description="Disordered" evidence="1">
    <location>
        <begin position="618"/>
        <end position="644"/>
    </location>
</feature>
<gene>
    <name evidence="3" type="ORF">AYO21_11383</name>
</gene>
<feature type="region of interest" description="Disordered" evidence="1">
    <location>
        <begin position="715"/>
        <end position="833"/>
    </location>
</feature>
<dbReference type="SUPFAM" id="SSF81296">
    <property type="entry name" value="E set domains"/>
    <property type="match status" value="1"/>
</dbReference>
<evidence type="ECO:0000259" key="2">
    <source>
        <dbReference type="SMART" id="SM01017"/>
    </source>
</evidence>
<keyword evidence="4" id="KW-1185">Reference proteome</keyword>
<dbReference type="InterPro" id="IPR014752">
    <property type="entry name" value="Arrestin-like_C"/>
</dbReference>
<dbReference type="EMBL" id="LVKK01000156">
    <property type="protein sequence ID" value="OAG34474.1"/>
    <property type="molecule type" value="Genomic_DNA"/>
</dbReference>
<reference evidence="3 4" key="1">
    <citation type="submission" date="2016-03" db="EMBL/GenBank/DDBJ databases">
        <title>Draft genome sequence of the Fonsecaea monophora CBS 269.37.</title>
        <authorList>
            <person name="Bombassaro A."/>
            <person name="Vinicius W.A."/>
            <person name="De Hoog S."/>
            <person name="Sun J."/>
            <person name="Souza E.M."/>
            <person name="Raittz R.T."/>
            <person name="Costa F."/>
            <person name="Leao A.C."/>
            <person name="Tadra-Sfeir M.Z."/>
            <person name="Baura V."/>
            <person name="Balsanelli E."/>
            <person name="Pedrosa F.O."/>
            <person name="Moreno L.F."/>
            <person name="Steffens M.B."/>
            <person name="Xi L."/>
            <person name="Bocca A.L."/>
            <person name="Felipe M.S."/>
            <person name="Teixeira M."/>
            <person name="Telles Filho F.Q."/>
            <person name="Azevedo C.M."/>
            <person name="Gomes R."/>
            <person name="Vicente V.A."/>
        </authorList>
    </citation>
    <scope>NUCLEOTIDE SEQUENCE [LARGE SCALE GENOMIC DNA]</scope>
    <source>
        <strain evidence="3 4">CBS 269.37</strain>
    </source>
</reference>
<evidence type="ECO:0000313" key="4">
    <source>
        <dbReference type="Proteomes" id="UP000077002"/>
    </source>
</evidence>
<dbReference type="AlphaFoldDB" id="A0A177ER35"/>
<dbReference type="InterPro" id="IPR011022">
    <property type="entry name" value="Arrestin_C-like"/>
</dbReference>
<dbReference type="Gene3D" id="2.60.40.640">
    <property type="match status" value="1"/>
</dbReference>
<dbReference type="GeneID" id="34606480"/>
<feature type="compositionally biased region" description="Polar residues" evidence="1">
    <location>
        <begin position="787"/>
        <end position="804"/>
    </location>
</feature>
<feature type="compositionally biased region" description="Basic and acidic residues" evidence="1">
    <location>
        <begin position="731"/>
        <end position="745"/>
    </location>
</feature>
<proteinExistence type="predicted"/>
<dbReference type="InterPro" id="IPR014756">
    <property type="entry name" value="Ig_E-set"/>
</dbReference>
<dbReference type="SMART" id="SM01017">
    <property type="entry name" value="Arrestin_C"/>
    <property type="match status" value="1"/>
</dbReference>
<protein>
    <recommendedName>
        <fullName evidence="2">Arrestin C-terminal-like domain-containing protein</fullName>
    </recommendedName>
</protein>
<dbReference type="RefSeq" id="XP_022506426.1">
    <property type="nucleotide sequence ID" value="XM_022661278.1"/>
</dbReference>
<organism evidence="3 4">
    <name type="scientific">Fonsecaea monophora</name>
    <dbReference type="NCBI Taxonomy" id="254056"/>
    <lineage>
        <taxon>Eukaryota</taxon>
        <taxon>Fungi</taxon>
        <taxon>Dikarya</taxon>
        <taxon>Ascomycota</taxon>
        <taxon>Pezizomycotina</taxon>
        <taxon>Eurotiomycetes</taxon>
        <taxon>Chaetothyriomycetidae</taxon>
        <taxon>Chaetothyriales</taxon>
        <taxon>Herpotrichiellaceae</taxon>
        <taxon>Fonsecaea</taxon>
    </lineage>
</organism>
<evidence type="ECO:0000256" key="1">
    <source>
        <dbReference type="SAM" id="MobiDB-lite"/>
    </source>
</evidence>
<feature type="compositionally biased region" description="Basic and acidic residues" evidence="1">
    <location>
        <begin position="819"/>
        <end position="829"/>
    </location>
</feature>
<dbReference type="Proteomes" id="UP000077002">
    <property type="component" value="Unassembled WGS sequence"/>
</dbReference>
<accession>A0A177ER35</accession>
<name>A0A177ER35_9EURO</name>